<name>A0ABM5U8G8_9GAMM</name>
<keyword evidence="2" id="KW-1185">Reference proteome</keyword>
<accession>A0ABM5U8G8</accession>
<sequence>MATYFFMSKKYAKSPSTELLYFKINENRKLALLKQFYFLVIDFIKY</sequence>
<dbReference type="Proteomes" id="UP000035930">
    <property type="component" value="Chromosome"/>
</dbReference>
<organism evidence="1 2">
    <name type="scientific">Francisella orientalis</name>
    <dbReference type="NCBI Taxonomy" id="299583"/>
    <lineage>
        <taxon>Bacteria</taxon>
        <taxon>Pseudomonadati</taxon>
        <taxon>Pseudomonadota</taxon>
        <taxon>Gammaproteobacteria</taxon>
        <taxon>Thiotrichales</taxon>
        <taxon>Francisellaceae</taxon>
        <taxon>Francisella</taxon>
    </lineage>
</organism>
<evidence type="ECO:0000313" key="1">
    <source>
        <dbReference type="EMBL" id="AKN89269.1"/>
    </source>
</evidence>
<gene>
    <name evidence="1" type="ORF">FNO190_1676</name>
</gene>
<dbReference type="EMBL" id="CP011923">
    <property type="protein sequence ID" value="AKN89269.1"/>
    <property type="molecule type" value="Genomic_DNA"/>
</dbReference>
<evidence type="ECO:0000313" key="2">
    <source>
        <dbReference type="Proteomes" id="UP000035930"/>
    </source>
</evidence>
<proteinExistence type="predicted"/>
<reference evidence="1" key="1">
    <citation type="submission" date="2017-08" db="EMBL/GenBank/DDBJ databases">
        <title>Complete Genome Sequence of Francisella noatunensis subsp. orientalis strain FNO190.</title>
        <authorList>
            <person name="Pereira F.L."/>
            <person name="Goncalves L.A."/>
            <person name="Guilherme T.C."/>
            <person name="Soares S.C."/>
            <person name="Dorella F.A."/>
            <person name="Carvalho A.F."/>
            <person name="Leibowitz M.P."/>
            <person name="Leal C.A.G."/>
            <person name="Azevedo V.A.C."/>
            <person name="Figueiredo H.C.P."/>
        </authorList>
    </citation>
    <scope>NUCLEOTIDE SEQUENCE</scope>
    <source>
        <strain evidence="1">FNO190</strain>
    </source>
</reference>
<protein>
    <submittedName>
        <fullName evidence="1">Uncharacterized protein</fullName>
    </submittedName>
</protein>